<accession>D5PF63</accession>
<gene>
    <name evidence="2" type="ORF">HMPREF0591_4807</name>
</gene>
<organism evidence="2 3">
    <name type="scientific">Mycobacterium parascrofulaceum ATCC BAA-614</name>
    <dbReference type="NCBI Taxonomy" id="525368"/>
    <lineage>
        <taxon>Bacteria</taxon>
        <taxon>Bacillati</taxon>
        <taxon>Actinomycetota</taxon>
        <taxon>Actinomycetes</taxon>
        <taxon>Mycobacteriales</taxon>
        <taxon>Mycobacteriaceae</taxon>
        <taxon>Mycobacterium</taxon>
        <taxon>Mycobacterium simiae complex</taxon>
    </lineage>
</organism>
<protein>
    <submittedName>
        <fullName evidence="2">Uncharacterized protein</fullName>
    </submittedName>
</protein>
<feature type="compositionally biased region" description="Basic residues" evidence="1">
    <location>
        <begin position="53"/>
        <end position="67"/>
    </location>
</feature>
<dbReference type="Proteomes" id="UP000003653">
    <property type="component" value="Unassembled WGS sequence"/>
</dbReference>
<sequence>MWSLTDDLLADVWVAIVRANSPKNSLPQDFDHPLRTTRSIAAKNRRAAELKARQQKRRNARAQGRRR</sequence>
<keyword evidence="3" id="KW-1185">Reference proteome</keyword>
<feature type="region of interest" description="Disordered" evidence="1">
    <location>
        <begin position="44"/>
        <end position="67"/>
    </location>
</feature>
<proteinExistence type="predicted"/>
<reference evidence="2 3" key="1">
    <citation type="submission" date="2010-04" db="EMBL/GenBank/DDBJ databases">
        <authorList>
            <person name="Muzny D."/>
            <person name="Qin X."/>
            <person name="Deng J."/>
            <person name="Jiang H."/>
            <person name="Liu Y."/>
            <person name="Qu J."/>
            <person name="Song X.-Z."/>
            <person name="Zhang L."/>
            <person name="Thornton R."/>
            <person name="Coyle M."/>
            <person name="Francisco L."/>
            <person name="Jackson L."/>
            <person name="Javaid M."/>
            <person name="Korchina V."/>
            <person name="Kovar C."/>
            <person name="Mata R."/>
            <person name="Mathew T."/>
            <person name="Ngo R."/>
            <person name="Nguyen L."/>
            <person name="Nguyen N."/>
            <person name="Okwuonu G."/>
            <person name="Ongeri F."/>
            <person name="Pham C."/>
            <person name="Simmons D."/>
            <person name="Wilczek-Boney K."/>
            <person name="Hale W."/>
            <person name="Jakkamsetti A."/>
            <person name="Pham P."/>
            <person name="Ruth R."/>
            <person name="San Lucas F."/>
            <person name="Warren J."/>
            <person name="Zhang J."/>
            <person name="Zhao Z."/>
            <person name="Zhou C."/>
            <person name="Zhu D."/>
            <person name="Lee S."/>
            <person name="Bess C."/>
            <person name="Blankenburg K."/>
            <person name="Forbes L."/>
            <person name="Fu Q."/>
            <person name="Gubbala S."/>
            <person name="Hirani K."/>
            <person name="Jayaseelan J.C."/>
            <person name="Lara F."/>
            <person name="Munidasa M."/>
            <person name="Palculict T."/>
            <person name="Patil S."/>
            <person name="Pu L.-L."/>
            <person name="Saada N."/>
            <person name="Tang L."/>
            <person name="Weissenberger G."/>
            <person name="Zhu Y."/>
            <person name="Hemphill L."/>
            <person name="Shang Y."/>
            <person name="Youmans B."/>
            <person name="Ayvaz T."/>
            <person name="Ross M."/>
            <person name="Santibanez J."/>
            <person name="Aqrawi P."/>
            <person name="Gross S."/>
            <person name="Joshi V."/>
            <person name="Fowler G."/>
            <person name="Nazareth L."/>
            <person name="Reid J."/>
            <person name="Worley K."/>
            <person name="Petrosino J."/>
            <person name="Highlander S."/>
            <person name="Gibbs R."/>
        </authorList>
    </citation>
    <scope>NUCLEOTIDE SEQUENCE [LARGE SCALE GENOMIC DNA]</scope>
    <source>
        <strain evidence="2 3">ATCC BAA-614</strain>
    </source>
</reference>
<evidence type="ECO:0000256" key="1">
    <source>
        <dbReference type="SAM" id="MobiDB-lite"/>
    </source>
</evidence>
<evidence type="ECO:0000313" key="3">
    <source>
        <dbReference type="Proteomes" id="UP000003653"/>
    </source>
</evidence>
<dbReference type="AlphaFoldDB" id="D5PF63"/>
<evidence type="ECO:0000313" key="2">
    <source>
        <dbReference type="EMBL" id="EFG75244.1"/>
    </source>
</evidence>
<dbReference type="EMBL" id="ADNV01000331">
    <property type="protein sequence ID" value="EFG75244.1"/>
    <property type="molecule type" value="Genomic_DNA"/>
</dbReference>
<name>D5PF63_9MYCO</name>
<comment type="caution">
    <text evidence="2">The sequence shown here is derived from an EMBL/GenBank/DDBJ whole genome shotgun (WGS) entry which is preliminary data.</text>
</comment>
<dbReference type="HOGENOM" id="CLU_2807846_0_0_11"/>